<dbReference type="AlphaFoldDB" id="A0A1I4D6F3"/>
<name>A0A1I4D6F3_9HYPH</name>
<gene>
    <name evidence="1" type="ORF">SAMN05444581_1399</name>
</gene>
<reference evidence="1 2" key="1">
    <citation type="submission" date="2016-10" db="EMBL/GenBank/DDBJ databases">
        <authorList>
            <person name="de Groot N.N."/>
        </authorList>
    </citation>
    <scope>NUCLEOTIDE SEQUENCE [LARGE SCALE GENOMIC DNA]</scope>
    <source>
        <strain evidence="1 2">NE2</strain>
    </source>
</reference>
<evidence type="ECO:0000313" key="1">
    <source>
        <dbReference type="EMBL" id="SFK88409.1"/>
    </source>
</evidence>
<organism evidence="1 2">
    <name type="scientific">Methylocapsa palsarum</name>
    <dbReference type="NCBI Taxonomy" id="1612308"/>
    <lineage>
        <taxon>Bacteria</taxon>
        <taxon>Pseudomonadati</taxon>
        <taxon>Pseudomonadota</taxon>
        <taxon>Alphaproteobacteria</taxon>
        <taxon>Hyphomicrobiales</taxon>
        <taxon>Beijerinckiaceae</taxon>
        <taxon>Methylocapsa</taxon>
    </lineage>
</organism>
<dbReference type="Proteomes" id="UP000198755">
    <property type="component" value="Unassembled WGS sequence"/>
</dbReference>
<proteinExistence type="predicted"/>
<dbReference type="EMBL" id="FOSN01000039">
    <property type="protein sequence ID" value="SFK88409.1"/>
    <property type="molecule type" value="Genomic_DNA"/>
</dbReference>
<evidence type="ECO:0000313" key="2">
    <source>
        <dbReference type="Proteomes" id="UP000198755"/>
    </source>
</evidence>
<accession>A0A1I4D6F3</accession>
<sequence length="79" mass="8807">MPTVTLSSLRKSTRFLMKKMNATSRIARSCQLPRARHGELPGRNILRERIVSIQRRESAMGLSSESYATSIVFDDAPGA</sequence>
<dbReference type="STRING" id="1612308.SAMN05444581_1399"/>
<protein>
    <submittedName>
        <fullName evidence="1">Uncharacterized protein</fullName>
    </submittedName>
</protein>
<keyword evidence="2" id="KW-1185">Reference proteome</keyword>